<feature type="compositionally biased region" description="Basic residues" evidence="7">
    <location>
        <begin position="291"/>
        <end position="313"/>
    </location>
</feature>
<dbReference type="EMBL" id="CAXLJM020000114">
    <property type="protein sequence ID" value="CAL8137141.1"/>
    <property type="molecule type" value="Genomic_DNA"/>
</dbReference>
<dbReference type="SUPFAM" id="SSF47095">
    <property type="entry name" value="HMG-box"/>
    <property type="match status" value="1"/>
</dbReference>
<evidence type="ECO:0000259" key="8">
    <source>
        <dbReference type="PROSITE" id="PS50118"/>
    </source>
</evidence>
<dbReference type="InterPro" id="IPR009071">
    <property type="entry name" value="HMG_box_dom"/>
</dbReference>
<feature type="compositionally biased region" description="Low complexity" evidence="7">
    <location>
        <begin position="318"/>
        <end position="419"/>
    </location>
</feature>
<evidence type="ECO:0000256" key="4">
    <source>
        <dbReference type="ARBA" id="ARBA00023163"/>
    </source>
</evidence>
<dbReference type="Pfam" id="PF00505">
    <property type="entry name" value="HMG_box"/>
    <property type="match status" value="1"/>
</dbReference>
<dbReference type="PANTHER" id="PTHR45803">
    <property type="entry name" value="SOX100B"/>
    <property type="match status" value="1"/>
</dbReference>
<feature type="DNA-binding region" description="HMG box" evidence="6">
    <location>
        <begin position="100"/>
        <end position="168"/>
    </location>
</feature>
<dbReference type="Proteomes" id="UP001642540">
    <property type="component" value="Unassembled WGS sequence"/>
</dbReference>
<evidence type="ECO:0000256" key="2">
    <source>
        <dbReference type="ARBA" id="ARBA00023015"/>
    </source>
</evidence>
<dbReference type="InterPro" id="IPR050917">
    <property type="entry name" value="SOX_TF"/>
</dbReference>
<comment type="caution">
    <text evidence="9">The sequence shown here is derived from an EMBL/GenBank/DDBJ whole genome shotgun (WGS) entry which is preliminary data.</text>
</comment>
<dbReference type="PANTHER" id="PTHR45803:SF5">
    <property type="entry name" value="SOX100B"/>
    <property type="match status" value="1"/>
</dbReference>
<feature type="domain" description="HMG box" evidence="8">
    <location>
        <begin position="100"/>
        <end position="168"/>
    </location>
</feature>
<evidence type="ECO:0000256" key="7">
    <source>
        <dbReference type="SAM" id="MobiDB-lite"/>
    </source>
</evidence>
<protein>
    <recommendedName>
        <fullName evidence="8">HMG box domain-containing protein</fullName>
    </recommendedName>
</protein>
<keyword evidence="10" id="KW-1185">Reference proteome</keyword>
<keyword evidence="3 6" id="KW-0238">DNA-binding</keyword>
<evidence type="ECO:0000313" key="9">
    <source>
        <dbReference type="EMBL" id="CAL8137141.1"/>
    </source>
</evidence>
<dbReference type="CDD" id="cd22031">
    <property type="entry name" value="HMG-box_SoxE"/>
    <property type="match status" value="1"/>
</dbReference>
<feature type="region of interest" description="Disordered" evidence="7">
    <location>
        <begin position="291"/>
        <end position="438"/>
    </location>
</feature>
<keyword evidence="5 6" id="KW-0539">Nucleus</keyword>
<gene>
    <name evidence="9" type="ORF">ODALV1_LOCUS26785</name>
</gene>
<evidence type="ECO:0000313" key="10">
    <source>
        <dbReference type="Proteomes" id="UP001642540"/>
    </source>
</evidence>
<proteinExistence type="predicted"/>
<dbReference type="Gene3D" id="1.10.30.10">
    <property type="entry name" value="High mobility group box domain"/>
    <property type="match status" value="1"/>
</dbReference>
<name>A0ABP1RW92_9HEXA</name>
<sequence>MSISISSLSIDPSLDASGDNCDVTVTDIVSEQLAPSCGDFDSPTLLDVGVGDDDSVIDCIGIPPLKDEAGMSIVKEMEMNGINEIKMDRCTQGNADNGHVKRPMNAFMVWAKAARRKLAEQYPSSHNAELSKSLGQRWRCLSDDEKQPFIIEAQRLRTEHKKQHPDYKYQPRRRKQRLDKQVQEKNSSSAISFRSAKSPGSADASHGTPSPNPPTPPTTPKTEIKAPNKRIKLQGGRNDPIITSNKLSSNLSSVSSITSGLSNHSGAMDNSPSLQLGEHWHEHFSTIRHGHSHLSHLPHHHSVHHPHHSHHHGSYNTGSLSGHSGLLYSSSPASSGSSGSVSLTSLQGSPLSSSSSSGVHSHSNHGSNGGNNNSGAIISGNSIHSSSIDPSTSPTVSGGPSSGSGSSTLSTSSNHGSSGILSNMKMENNSNSPVSSASDAVFPSGYAAAAAAAAAHHSSSSHHHHGVHGMPVVPGDFQSAAAAAAAAAQNAAGLTYMHDPHVHTPHYQQYFPPGGFVENWSGFHSSYL</sequence>
<accession>A0ABP1RW92</accession>
<keyword evidence="2" id="KW-0805">Transcription regulation</keyword>
<reference evidence="9 10" key="1">
    <citation type="submission" date="2024-08" db="EMBL/GenBank/DDBJ databases">
        <authorList>
            <person name="Cucini C."/>
            <person name="Frati F."/>
        </authorList>
    </citation>
    <scope>NUCLEOTIDE SEQUENCE [LARGE SCALE GENOMIC DNA]</scope>
</reference>
<evidence type="ECO:0000256" key="5">
    <source>
        <dbReference type="ARBA" id="ARBA00023242"/>
    </source>
</evidence>
<feature type="compositionally biased region" description="Polar residues" evidence="7">
    <location>
        <begin position="425"/>
        <end position="438"/>
    </location>
</feature>
<comment type="subcellular location">
    <subcellularLocation>
        <location evidence="1">Nucleus</location>
    </subcellularLocation>
</comment>
<organism evidence="9 10">
    <name type="scientific">Orchesella dallaii</name>
    <dbReference type="NCBI Taxonomy" id="48710"/>
    <lineage>
        <taxon>Eukaryota</taxon>
        <taxon>Metazoa</taxon>
        <taxon>Ecdysozoa</taxon>
        <taxon>Arthropoda</taxon>
        <taxon>Hexapoda</taxon>
        <taxon>Collembola</taxon>
        <taxon>Entomobryomorpha</taxon>
        <taxon>Entomobryoidea</taxon>
        <taxon>Orchesellidae</taxon>
        <taxon>Orchesellinae</taxon>
        <taxon>Orchesella</taxon>
    </lineage>
</organism>
<evidence type="ECO:0000256" key="3">
    <source>
        <dbReference type="ARBA" id="ARBA00023125"/>
    </source>
</evidence>
<dbReference type="PROSITE" id="PS50118">
    <property type="entry name" value="HMG_BOX_2"/>
    <property type="match status" value="1"/>
</dbReference>
<dbReference type="InterPro" id="IPR036910">
    <property type="entry name" value="HMG_box_dom_sf"/>
</dbReference>
<feature type="compositionally biased region" description="Pro residues" evidence="7">
    <location>
        <begin position="210"/>
        <end position="219"/>
    </location>
</feature>
<dbReference type="SMART" id="SM00398">
    <property type="entry name" value="HMG"/>
    <property type="match status" value="1"/>
</dbReference>
<keyword evidence="4" id="KW-0804">Transcription</keyword>
<feature type="region of interest" description="Disordered" evidence="7">
    <location>
        <begin position="155"/>
        <end position="245"/>
    </location>
</feature>
<evidence type="ECO:0000256" key="1">
    <source>
        <dbReference type="ARBA" id="ARBA00004123"/>
    </source>
</evidence>
<feature type="compositionally biased region" description="Low complexity" evidence="7">
    <location>
        <begin position="187"/>
        <end position="198"/>
    </location>
</feature>
<evidence type="ECO:0000256" key="6">
    <source>
        <dbReference type="PROSITE-ProRule" id="PRU00267"/>
    </source>
</evidence>